<dbReference type="AlphaFoldDB" id="A0A255FZD7"/>
<dbReference type="GO" id="GO:0008881">
    <property type="term" value="F:glutamate racemase activity"/>
    <property type="evidence" value="ECO:0007669"/>
    <property type="project" value="UniProtKB-UniRule"/>
</dbReference>
<dbReference type="FunFam" id="3.40.50.1860:FF:000002">
    <property type="entry name" value="Glutamate racemase"/>
    <property type="match status" value="1"/>
</dbReference>
<keyword evidence="10" id="KW-1185">Reference proteome</keyword>
<gene>
    <name evidence="8" type="primary">murI</name>
    <name evidence="9" type="ORF">CGZ94_19260</name>
</gene>
<evidence type="ECO:0000256" key="4">
    <source>
        <dbReference type="ARBA" id="ARBA00022984"/>
    </source>
</evidence>
<dbReference type="InterPro" id="IPR001920">
    <property type="entry name" value="Asp/Glu_race"/>
</dbReference>
<reference evidence="9 10" key="1">
    <citation type="submission" date="2017-07" db="EMBL/GenBank/DDBJ databases">
        <title>Draft whole genome sequences of clinical Proprionibacteriaceae strains.</title>
        <authorList>
            <person name="Bernier A.-M."/>
            <person name="Bernard K."/>
            <person name="Domingo M.-C."/>
        </authorList>
    </citation>
    <scope>NUCLEOTIDE SEQUENCE [LARGE SCALE GENOMIC DNA]</scope>
    <source>
        <strain evidence="9 10">NML 030167</strain>
    </source>
</reference>
<dbReference type="NCBIfam" id="TIGR00067">
    <property type="entry name" value="glut_race"/>
    <property type="match status" value="1"/>
</dbReference>
<dbReference type="RefSeq" id="WP_094406859.1">
    <property type="nucleotide sequence ID" value="NZ_NMVO01000018.1"/>
</dbReference>
<dbReference type="InterPro" id="IPR018187">
    <property type="entry name" value="Asp/Glu_racemase_AS_1"/>
</dbReference>
<dbReference type="GO" id="GO:0071555">
    <property type="term" value="P:cell wall organization"/>
    <property type="evidence" value="ECO:0007669"/>
    <property type="project" value="UniProtKB-KW"/>
</dbReference>
<keyword evidence="4 8" id="KW-0573">Peptidoglycan synthesis</keyword>
<dbReference type="InterPro" id="IPR004391">
    <property type="entry name" value="Glu_race"/>
</dbReference>
<accession>A0A255FZD7</accession>
<sequence>MTSIDPDAPIGIFDSGFGGLTVLRAIVDQLPGEDIIYLGDTARAPYGEKTLGEVREYALECLDHLVSLGVKALVIACNSASSAVLRDARERYSVPVVDVILPAARRAVQTTRNGRIGVICTEATAASGSYDDAFFAAPQVRLSTQACPRFVPLVEAGITGGHELLDAARGYLAPLQADGIDTLILGCTHYPLLTGPLSYLLGDGVTLVSSADECAQACYARLTELGLLRSGPREGRREFLTTGNPERFEGIGRRLIGGLVADVRQYA</sequence>
<dbReference type="PROSITE" id="PS00924">
    <property type="entry name" value="ASP_GLU_RACEMASE_2"/>
    <property type="match status" value="1"/>
</dbReference>
<evidence type="ECO:0000256" key="8">
    <source>
        <dbReference type="HAMAP-Rule" id="MF_00258"/>
    </source>
</evidence>
<dbReference type="InterPro" id="IPR015942">
    <property type="entry name" value="Asp/Glu/hydantoin_racemase"/>
</dbReference>
<dbReference type="PANTHER" id="PTHR21198:SF2">
    <property type="entry name" value="GLUTAMATE RACEMASE"/>
    <property type="match status" value="1"/>
</dbReference>
<proteinExistence type="inferred from homology"/>
<dbReference type="Proteomes" id="UP000215896">
    <property type="component" value="Unassembled WGS sequence"/>
</dbReference>
<protein>
    <recommendedName>
        <fullName evidence="7 8">Glutamate racemase</fullName>
        <ecNumber evidence="2 8">5.1.1.3</ecNumber>
    </recommendedName>
</protein>
<keyword evidence="3 8" id="KW-0133">Cell shape</keyword>
<name>A0A255FZD7_9ACTN</name>
<dbReference type="Gene3D" id="3.40.50.1860">
    <property type="match status" value="2"/>
</dbReference>
<evidence type="ECO:0000256" key="7">
    <source>
        <dbReference type="ARBA" id="ARBA00070053"/>
    </source>
</evidence>
<comment type="pathway">
    <text evidence="8">Cell wall biogenesis; peptidoglycan biosynthesis.</text>
</comment>
<evidence type="ECO:0000313" key="9">
    <source>
        <dbReference type="EMBL" id="OYO08661.1"/>
    </source>
</evidence>
<feature type="binding site" evidence="8">
    <location>
        <begin position="78"/>
        <end position="79"/>
    </location>
    <ligand>
        <name>substrate</name>
    </ligand>
</feature>
<dbReference type="GO" id="GO:0008360">
    <property type="term" value="P:regulation of cell shape"/>
    <property type="evidence" value="ECO:0007669"/>
    <property type="project" value="UniProtKB-KW"/>
</dbReference>
<evidence type="ECO:0000313" key="10">
    <source>
        <dbReference type="Proteomes" id="UP000215896"/>
    </source>
</evidence>
<feature type="active site" description="Proton donor/acceptor" evidence="8">
    <location>
        <position position="187"/>
    </location>
</feature>
<feature type="binding site" evidence="8">
    <location>
        <begin position="14"/>
        <end position="15"/>
    </location>
    <ligand>
        <name>substrate</name>
    </ligand>
</feature>
<dbReference type="SUPFAM" id="SSF53681">
    <property type="entry name" value="Aspartate/glutamate racemase"/>
    <property type="match status" value="2"/>
</dbReference>
<dbReference type="HAMAP" id="MF_00258">
    <property type="entry name" value="Glu_racemase"/>
    <property type="match status" value="1"/>
</dbReference>
<feature type="binding site" evidence="8">
    <location>
        <begin position="46"/>
        <end position="47"/>
    </location>
    <ligand>
        <name>substrate</name>
    </ligand>
</feature>
<dbReference type="EC" id="5.1.1.3" evidence="2 8"/>
<dbReference type="PANTHER" id="PTHR21198">
    <property type="entry name" value="GLUTAMATE RACEMASE"/>
    <property type="match status" value="1"/>
</dbReference>
<evidence type="ECO:0000256" key="2">
    <source>
        <dbReference type="ARBA" id="ARBA00013090"/>
    </source>
</evidence>
<dbReference type="GO" id="GO:0009252">
    <property type="term" value="P:peptidoglycan biosynthetic process"/>
    <property type="evidence" value="ECO:0007669"/>
    <property type="project" value="UniProtKB-UniRule"/>
</dbReference>
<dbReference type="UniPathway" id="UPA00219"/>
<dbReference type="InterPro" id="IPR033134">
    <property type="entry name" value="Asp/Glu_racemase_AS_2"/>
</dbReference>
<keyword evidence="5 8" id="KW-0413">Isomerase</keyword>
<evidence type="ECO:0000256" key="6">
    <source>
        <dbReference type="ARBA" id="ARBA00023316"/>
    </source>
</evidence>
<evidence type="ECO:0000256" key="3">
    <source>
        <dbReference type="ARBA" id="ARBA00022960"/>
    </source>
</evidence>
<feature type="active site" description="Proton donor/acceptor" evidence="8">
    <location>
        <position position="77"/>
    </location>
</feature>
<comment type="similarity">
    <text evidence="8">Belongs to the aspartate/glutamate racemases family.</text>
</comment>
<dbReference type="OrthoDB" id="9801055at2"/>
<comment type="caution">
    <text evidence="9">The sequence shown here is derived from an EMBL/GenBank/DDBJ whole genome shotgun (WGS) entry which is preliminary data.</text>
</comment>
<feature type="binding site" evidence="8">
    <location>
        <begin position="188"/>
        <end position="189"/>
    </location>
    <ligand>
        <name>substrate</name>
    </ligand>
</feature>
<evidence type="ECO:0000256" key="5">
    <source>
        <dbReference type="ARBA" id="ARBA00023235"/>
    </source>
</evidence>
<keyword evidence="6 8" id="KW-0961">Cell wall biogenesis/degradation</keyword>
<comment type="function">
    <text evidence="8">Provides the (R)-glutamate required for cell wall biosynthesis.</text>
</comment>
<comment type="catalytic activity">
    <reaction evidence="1 8">
        <text>L-glutamate = D-glutamate</text>
        <dbReference type="Rhea" id="RHEA:12813"/>
        <dbReference type="ChEBI" id="CHEBI:29985"/>
        <dbReference type="ChEBI" id="CHEBI:29986"/>
        <dbReference type="EC" id="5.1.1.3"/>
    </reaction>
</comment>
<dbReference type="PROSITE" id="PS00923">
    <property type="entry name" value="ASP_GLU_RACEMASE_1"/>
    <property type="match status" value="1"/>
</dbReference>
<dbReference type="Pfam" id="PF01177">
    <property type="entry name" value="Asp_Glu_race"/>
    <property type="match status" value="1"/>
</dbReference>
<dbReference type="EMBL" id="NMVO01000018">
    <property type="protein sequence ID" value="OYO08661.1"/>
    <property type="molecule type" value="Genomic_DNA"/>
</dbReference>
<evidence type="ECO:0000256" key="1">
    <source>
        <dbReference type="ARBA" id="ARBA00001602"/>
    </source>
</evidence>
<organism evidence="9 10">
    <name type="scientific">Enemella evansiae</name>
    <dbReference type="NCBI Taxonomy" id="2016499"/>
    <lineage>
        <taxon>Bacteria</taxon>
        <taxon>Bacillati</taxon>
        <taxon>Actinomycetota</taxon>
        <taxon>Actinomycetes</taxon>
        <taxon>Propionibacteriales</taxon>
        <taxon>Propionibacteriaceae</taxon>
        <taxon>Enemella</taxon>
    </lineage>
</organism>